<protein>
    <submittedName>
        <fullName evidence="2">Uncharacterized protein</fullName>
    </submittedName>
</protein>
<evidence type="ECO:0000313" key="2">
    <source>
        <dbReference type="EMBL" id="RMB79495.1"/>
    </source>
</evidence>
<organism evidence="2 3">
    <name type="scientific">Streptomyces shenzhenensis</name>
    <dbReference type="NCBI Taxonomy" id="943815"/>
    <lineage>
        <taxon>Bacteria</taxon>
        <taxon>Bacillati</taxon>
        <taxon>Actinomycetota</taxon>
        <taxon>Actinomycetes</taxon>
        <taxon>Kitasatosporales</taxon>
        <taxon>Streptomycetaceae</taxon>
        <taxon>Streptomyces</taxon>
    </lineage>
</organism>
<comment type="caution">
    <text evidence="2">The sequence shown here is derived from an EMBL/GenBank/DDBJ whole genome shotgun (WGS) entry which is preliminary data.</text>
</comment>
<name>A0A3M0HSB1_9ACTN</name>
<evidence type="ECO:0000313" key="3">
    <source>
        <dbReference type="Proteomes" id="UP000270471"/>
    </source>
</evidence>
<gene>
    <name evidence="2" type="ORF">CTZ28_45250</name>
</gene>
<accession>A0A3M0HSB1</accession>
<reference evidence="2 3" key="1">
    <citation type="submission" date="2017-11" db="EMBL/GenBank/DDBJ databases">
        <title>Draft genome of actinobacteria isolated from guarana (Paullinia cupana (Mart.) Ducke.</title>
        <authorList>
            <person name="Siqueira K.A."/>
            <person name="Liotti R.G."/>
            <person name="Mendes T.A.O."/>
            <person name="Soares M.A."/>
        </authorList>
    </citation>
    <scope>NUCLEOTIDE SEQUENCE [LARGE SCALE GENOMIC DNA]</scope>
    <source>
        <strain evidence="2 3">193</strain>
    </source>
</reference>
<dbReference type="AlphaFoldDB" id="A0A3M0HSB1"/>
<proteinExistence type="predicted"/>
<keyword evidence="3" id="KW-1185">Reference proteome</keyword>
<dbReference type="Proteomes" id="UP000270471">
    <property type="component" value="Unassembled WGS sequence"/>
</dbReference>
<sequence>MVAAVEAAEGSDPAEGRLSPASSGELVDERGCLWTKSRGPLDVRLVKRLVRGADEMIVGEGAGEVLRSVPEEEREAAWALIKDGLDTAGSGTWTYRAYDFRSEDGRILLYVEEFY</sequence>
<dbReference type="EMBL" id="PENI01000063">
    <property type="protein sequence ID" value="RMB79495.1"/>
    <property type="molecule type" value="Genomic_DNA"/>
</dbReference>
<feature type="region of interest" description="Disordered" evidence="1">
    <location>
        <begin position="1"/>
        <end position="23"/>
    </location>
</feature>
<evidence type="ECO:0000256" key="1">
    <source>
        <dbReference type="SAM" id="MobiDB-lite"/>
    </source>
</evidence>